<dbReference type="PANTHER" id="PTHR32089:SF119">
    <property type="entry name" value="METHYL-ACCEPTING CHEMOTAXIS PROTEIN CTPL"/>
    <property type="match status" value="1"/>
</dbReference>
<name>A0A0N1J5X2_9PSED</name>
<evidence type="ECO:0000256" key="1">
    <source>
        <dbReference type="ARBA" id="ARBA00004651"/>
    </source>
</evidence>
<dbReference type="PROSITE" id="PS50111">
    <property type="entry name" value="CHEMOTAXIS_TRANSDUC_2"/>
    <property type="match status" value="1"/>
</dbReference>
<keyword evidence="5 9" id="KW-1133">Transmembrane helix</keyword>
<proteinExistence type="predicted"/>
<gene>
    <name evidence="11" type="ORF">PF66_03195</name>
</gene>
<dbReference type="AlphaFoldDB" id="A0A0N1J5X2"/>
<sequence length="387" mass="42126">MTSPNQTSSTSWRPIALCGFGCAVLFWLASRFPSPAWALAAGAPTLLLGFVLARYRNTYEHRLSRAESELLAESACVDAERHVRGLAELCIRIAPIWSAQIESARHQTQTAIEALSERFSRLAGRISAAASNGMQADSDSLINLLAQSEAELAGIVSQLRLALSSKERTLQEMERLNSYTAQLRTMAKEVGDVAKQTNLLALNAAIEAARAGEAGRGFSVVADEVRKLSTLSEETGQRIADTIETVSDAIERALQLSNEHASRDAGILEQASQEIRQVIALFHSSANRLVEQGNALHNDNAAVGEEIGEVLVALQFQDRVSQMLGHMRDDIGRLALHLEEEEARHVDARSWLDELSRTYTTPEQHAIHSGRKSGAGVADSASDITFF</sequence>
<feature type="transmembrane region" description="Helical" evidence="9">
    <location>
        <begin position="36"/>
        <end position="55"/>
    </location>
</feature>
<evidence type="ECO:0000256" key="3">
    <source>
        <dbReference type="ARBA" id="ARBA00022481"/>
    </source>
</evidence>
<dbReference type="Gene3D" id="1.10.287.950">
    <property type="entry name" value="Methyl-accepting chemotaxis protein"/>
    <property type="match status" value="1"/>
</dbReference>
<dbReference type="GO" id="GO:0005886">
    <property type="term" value="C:plasma membrane"/>
    <property type="evidence" value="ECO:0007669"/>
    <property type="project" value="UniProtKB-SubCell"/>
</dbReference>
<evidence type="ECO:0000256" key="9">
    <source>
        <dbReference type="SAM" id="Phobius"/>
    </source>
</evidence>
<dbReference type="PANTHER" id="PTHR32089">
    <property type="entry name" value="METHYL-ACCEPTING CHEMOTAXIS PROTEIN MCPB"/>
    <property type="match status" value="1"/>
</dbReference>
<evidence type="ECO:0000259" key="10">
    <source>
        <dbReference type="PROSITE" id="PS50111"/>
    </source>
</evidence>
<evidence type="ECO:0000313" key="11">
    <source>
        <dbReference type="EMBL" id="KPA90062.1"/>
    </source>
</evidence>
<keyword evidence="12" id="KW-1185">Reference proteome</keyword>
<dbReference type="Proteomes" id="UP000037931">
    <property type="component" value="Unassembled WGS sequence"/>
</dbReference>
<keyword evidence="7 8" id="KW-0807">Transducer</keyword>
<accession>A0A0N1J5X2</accession>
<dbReference type="PATRIC" id="fig|50340.43.peg.493"/>
<feature type="domain" description="Methyl-accepting transducer" evidence="10">
    <location>
        <begin position="100"/>
        <end position="315"/>
    </location>
</feature>
<comment type="subcellular location">
    <subcellularLocation>
        <location evidence="1">Cell membrane</location>
        <topology evidence="1">Multi-pass membrane protein</topology>
    </subcellularLocation>
</comment>
<protein>
    <submittedName>
        <fullName evidence="11">Methyl-accepting chemotaxis protein</fullName>
    </submittedName>
</protein>
<feature type="transmembrane region" description="Helical" evidence="9">
    <location>
        <begin position="12"/>
        <end position="30"/>
    </location>
</feature>
<dbReference type="GO" id="GO:0007165">
    <property type="term" value="P:signal transduction"/>
    <property type="evidence" value="ECO:0007669"/>
    <property type="project" value="UniProtKB-KW"/>
</dbReference>
<keyword evidence="6 9" id="KW-0472">Membrane</keyword>
<evidence type="ECO:0000313" key="12">
    <source>
        <dbReference type="Proteomes" id="UP000037931"/>
    </source>
</evidence>
<keyword evidence="3" id="KW-0488">Methylation</keyword>
<comment type="caution">
    <text evidence="11">The sequence shown here is derived from an EMBL/GenBank/DDBJ whole genome shotgun (WGS) entry which is preliminary data.</text>
</comment>
<evidence type="ECO:0000256" key="5">
    <source>
        <dbReference type="ARBA" id="ARBA00022989"/>
    </source>
</evidence>
<evidence type="ECO:0000256" key="4">
    <source>
        <dbReference type="ARBA" id="ARBA00022692"/>
    </source>
</evidence>
<keyword evidence="4 9" id="KW-0812">Transmembrane</keyword>
<dbReference type="Pfam" id="PF00015">
    <property type="entry name" value="MCPsignal"/>
    <property type="match status" value="1"/>
</dbReference>
<evidence type="ECO:0000256" key="6">
    <source>
        <dbReference type="ARBA" id="ARBA00023136"/>
    </source>
</evidence>
<dbReference type="GO" id="GO:0006935">
    <property type="term" value="P:chemotaxis"/>
    <property type="evidence" value="ECO:0007669"/>
    <property type="project" value="UniProtKB-ARBA"/>
</dbReference>
<evidence type="ECO:0000256" key="7">
    <source>
        <dbReference type="ARBA" id="ARBA00023224"/>
    </source>
</evidence>
<dbReference type="InterPro" id="IPR004089">
    <property type="entry name" value="MCPsignal_dom"/>
</dbReference>
<evidence type="ECO:0000256" key="8">
    <source>
        <dbReference type="PROSITE-ProRule" id="PRU00284"/>
    </source>
</evidence>
<dbReference type="OrthoDB" id="3288815at2"/>
<reference evidence="11 12" key="1">
    <citation type="journal article" date="2015" name="PLoS ONE">
        <title>Rice-Infecting Pseudomonas Genomes Are Highly Accessorized and Harbor Multiple Putative Virulence Mechanisms to Cause Sheath Brown Rot.</title>
        <authorList>
            <person name="Quibod I.L."/>
            <person name="Grande G."/>
            <person name="Oreiro E.G."/>
            <person name="Borja F.N."/>
            <person name="Dossa G.S."/>
            <person name="Mauleon R."/>
            <person name="Cruz C.V."/>
            <person name="Oliva R."/>
        </authorList>
    </citation>
    <scope>NUCLEOTIDE SEQUENCE [LARGE SCALE GENOMIC DNA]</scope>
    <source>
        <strain evidence="11 12">IRRI 6609</strain>
    </source>
</reference>
<keyword evidence="2" id="KW-1003">Cell membrane</keyword>
<dbReference type="SUPFAM" id="SSF58104">
    <property type="entry name" value="Methyl-accepting chemotaxis protein (MCP) signaling domain"/>
    <property type="match status" value="1"/>
</dbReference>
<evidence type="ECO:0000256" key="2">
    <source>
        <dbReference type="ARBA" id="ARBA00022475"/>
    </source>
</evidence>
<dbReference type="STRING" id="50340.PF66_03195"/>
<organism evidence="11 12">
    <name type="scientific">Pseudomonas asplenii</name>
    <dbReference type="NCBI Taxonomy" id="53407"/>
    <lineage>
        <taxon>Bacteria</taxon>
        <taxon>Pseudomonadati</taxon>
        <taxon>Pseudomonadota</taxon>
        <taxon>Gammaproteobacteria</taxon>
        <taxon>Pseudomonadales</taxon>
        <taxon>Pseudomonadaceae</taxon>
        <taxon>Pseudomonas</taxon>
    </lineage>
</organism>
<dbReference type="EMBL" id="JSYZ01000011">
    <property type="protein sequence ID" value="KPA90062.1"/>
    <property type="molecule type" value="Genomic_DNA"/>
</dbReference>
<dbReference type="SMART" id="SM00283">
    <property type="entry name" value="MA"/>
    <property type="match status" value="1"/>
</dbReference>